<evidence type="ECO:0000313" key="2">
    <source>
        <dbReference type="Proteomes" id="UP001168877"/>
    </source>
</evidence>
<accession>A0AA39VFC4</accession>
<comment type="caution">
    <text evidence="1">The sequence shown here is derived from an EMBL/GenBank/DDBJ whole genome shotgun (WGS) entry which is preliminary data.</text>
</comment>
<organism evidence="1 2">
    <name type="scientific">Acer saccharum</name>
    <name type="common">Sugar maple</name>
    <dbReference type="NCBI Taxonomy" id="4024"/>
    <lineage>
        <taxon>Eukaryota</taxon>
        <taxon>Viridiplantae</taxon>
        <taxon>Streptophyta</taxon>
        <taxon>Embryophyta</taxon>
        <taxon>Tracheophyta</taxon>
        <taxon>Spermatophyta</taxon>
        <taxon>Magnoliopsida</taxon>
        <taxon>eudicotyledons</taxon>
        <taxon>Gunneridae</taxon>
        <taxon>Pentapetalae</taxon>
        <taxon>rosids</taxon>
        <taxon>malvids</taxon>
        <taxon>Sapindales</taxon>
        <taxon>Sapindaceae</taxon>
        <taxon>Hippocastanoideae</taxon>
        <taxon>Acereae</taxon>
        <taxon>Acer</taxon>
    </lineage>
</organism>
<sequence>MAWVDRFLGLEKEFSAPVSNSLPVLERSAGDPGKMNGEASLFSSPLIVKDRKQLIESYRLADMCCQVQNSNKKGKADMCCQVNGKADEYCQVQNSNVKGYGCRKDESLAIKSTYSKLRKVKSTRRVSFSRDGIEISVKARDVSSISDEKSDSSLLLNSSFGRGENSILVDDGLEGKECGFKVDGPSLGRPTQSIHMKARSVGMADLGPASSKYTSNVGKDRRSLDETEEVFYEANVDGVVRDMIVSENGDGGNIIFGHDQPIKRIGRMKNHLVKSHVPEVLKASWNLQEEIAKAIRAGRVLGFDFNGREKDMVEEIVRRIKAGTFGKLEGIMPSNNK</sequence>
<proteinExistence type="predicted"/>
<dbReference type="AlphaFoldDB" id="A0AA39VFC4"/>
<evidence type="ECO:0000313" key="1">
    <source>
        <dbReference type="EMBL" id="KAK0578125.1"/>
    </source>
</evidence>
<keyword evidence="2" id="KW-1185">Reference proteome</keyword>
<protein>
    <submittedName>
        <fullName evidence="1">Uncharacterized protein</fullName>
    </submittedName>
</protein>
<dbReference type="Proteomes" id="UP001168877">
    <property type="component" value="Unassembled WGS sequence"/>
</dbReference>
<reference evidence="1" key="2">
    <citation type="submission" date="2023-06" db="EMBL/GenBank/DDBJ databases">
        <authorList>
            <person name="Swenson N.G."/>
            <person name="Wegrzyn J.L."/>
            <person name="Mcevoy S.L."/>
        </authorList>
    </citation>
    <scope>NUCLEOTIDE SEQUENCE</scope>
    <source>
        <strain evidence="1">NS2018</strain>
        <tissue evidence="1">Leaf</tissue>
    </source>
</reference>
<name>A0AA39VFC4_ACESA</name>
<dbReference type="EMBL" id="JAUESC010000385">
    <property type="protein sequence ID" value="KAK0578125.1"/>
    <property type="molecule type" value="Genomic_DNA"/>
</dbReference>
<gene>
    <name evidence="1" type="ORF">LWI29_005405</name>
</gene>
<reference evidence="1" key="1">
    <citation type="journal article" date="2022" name="Plant J.">
        <title>Strategies of tolerance reflected in two North American maple genomes.</title>
        <authorList>
            <person name="McEvoy S.L."/>
            <person name="Sezen U.U."/>
            <person name="Trouern-Trend A."/>
            <person name="McMahon S.M."/>
            <person name="Schaberg P.G."/>
            <person name="Yang J."/>
            <person name="Wegrzyn J.L."/>
            <person name="Swenson N.G."/>
        </authorList>
    </citation>
    <scope>NUCLEOTIDE SEQUENCE</scope>
    <source>
        <strain evidence="1">NS2018</strain>
    </source>
</reference>